<dbReference type="AlphaFoldDB" id="A0AAD5QPN3"/>
<comment type="caution">
    <text evidence="1">The sequence shown here is derived from an EMBL/GenBank/DDBJ whole genome shotgun (WGS) entry which is preliminary data.</text>
</comment>
<proteinExistence type="predicted"/>
<name>A0AAD5QPN3_PARTN</name>
<evidence type="ECO:0000313" key="2">
    <source>
        <dbReference type="Proteomes" id="UP001196413"/>
    </source>
</evidence>
<protein>
    <submittedName>
        <fullName evidence="1">Uncharacterized protein</fullName>
    </submittedName>
</protein>
<accession>A0AAD5QPN3</accession>
<organism evidence="1 2">
    <name type="scientific">Parelaphostrongylus tenuis</name>
    <name type="common">Meningeal worm</name>
    <dbReference type="NCBI Taxonomy" id="148309"/>
    <lineage>
        <taxon>Eukaryota</taxon>
        <taxon>Metazoa</taxon>
        <taxon>Ecdysozoa</taxon>
        <taxon>Nematoda</taxon>
        <taxon>Chromadorea</taxon>
        <taxon>Rhabditida</taxon>
        <taxon>Rhabditina</taxon>
        <taxon>Rhabditomorpha</taxon>
        <taxon>Strongyloidea</taxon>
        <taxon>Metastrongylidae</taxon>
        <taxon>Parelaphostrongylus</taxon>
    </lineage>
</organism>
<dbReference type="EMBL" id="JAHQIW010003679">
    <property type="protein sequence ID" value="KAJ1359713.1"/>
    <property type="molecule type" value="Genomic_DNA"/>
</dbReference>
<reference evidence="1" key="1">
    <citation type="submission" date="2021-06" db="EMBL/GenBank/DDBJ databases">
        <title>Parelaphostrongylus tenuis whole genome reference sequence.</title>
        <authorList>
            <person name="Garwood T.J."/>
            <person name="Larsen P.A."/>
            <person name="Fountain-Jones N.M."/>
            <person name="Garbe J.R."/>
            <person name="Macchietto M.G."/>
            <person name="Kania S.A."/>
            <person name="Gerhold R.W."/>
            <person name="Richards J.E."/>
            <person name="Wolf T.M."/>
        </authorList>
    </citation>
    <scope>NUCLEOTIDE SEQUENCE</scope>
    <source>
        <strain evidence="1">MNPRO001-30</strain>
        <tissue evidence="1">Meninges</tissue>
    </source>
</reference>
<dbReference type="Proteomes" id="UP001196413">
    <property type="component" value="Unassembled WGS sequence"/>
</dbReference>
<sequence>MKHTKIAAVLISAREINANLDKQRRIRRRQERSLHRQRRKRVLDGSLISHVRRAAITTGEKVSTIKRREKFLEYLCDFKLGHCFHLEITVFTCLIVSQSDCDTHRKPEQYETEEIMNIEEKQPQLRKNTWMRPWHDRSFLIQSAVFISLGKFLA</sequence>
<keyword evidence="2" id="KW-1185">Reference proteome</keyword>
<gene>
    <name evidence="1" type="ORF">KIN20_018496</name>
</gene>
<evidence type="ECO:0000313" key="1">
    <source>
        <dbReference type="EMBL" id="KAJ1359713.1"/>
    </source>
</evidence>